<gene>
    <name evidence="8" type="ORF">XD72_1276</name>
    <name evidence="9" type="ORF">XE07_1993</name>
</gene>
<dbReference type="Pfam" id="PF01385">
    <property type="entry name" value="OrfB_IS605"/>
    <property type="match status" value="1"/>
</dbReference>
<reference evidence="10 11" key="2">
    <citation type="journal article" date="2015" name="MBio">
        <title>Genome-Resolved Metagenomic Analysis Reveals Roles for Candidate Phyla and Other Microbial Community Members in Biogeochemical Transformations in Oil Reservoirs.</title>
        <authorList>
            <person name="Hu P."/>
            <person name="Tom L."/>
            <person name="Singh A."/>
            <person name="Thomas B.C."/>
            <person name="Baker B.J."/>
            <person name="Piceno Y.M."/>
            <person name="Andersen G.L."/>
            <person name="Banfield J.F."/>
        </authorList>
    </citation>
    <scope>NUCLEOTIDE SEQUENCE [LARGE SCALE GENOMIC DNA]</scope>
    <source>
        <strain evidence="8">57_489</strain>
    </source>
</reference>
<dbReference type="NCBIfam" id="TIGR01766">
    <property type="entry name" value="IS200/IS605 family accessory protein TnpB-like domain"/>
    <property type="match status" value="1"/>
</dbReference>
<reference evidence="9" key="1">
    <citation type="journal article" date="2015" name="MBio">
        <title>Genome-resolved metagenomic analysis reveals roles for candidate phyla and other microbial community members in biogeochemical transformations in oil reservoirs.</title>
        <authorList>
            <person name="Hu P."/>
            <person name="Tom L."/>
            <person name="Singh A."/>
            <person name="Thomas B.C."/>
            <person name="Baker B.J."/>
            <person name="Piceno Y.M."/>
            <person name="Andersen G.L."/>
            <person name="Banfield J.F."/>
        </authorList>
    </citation>
    <scope>NUCLEOTIDE SEQUENCE [LARGE SCALE GENOMIC DNA]</scope>
    <source>
        <strain evidence="9">56_747</strain>
    </source>
</reference>
<dbReference type="GO" id="GO:0006310">
    <property type="term" value="P:DNA recombination"/>
    <property type="evidence" value="ECO:0007669"/>
    <property type="project" value="UniProtKB-KW"/>
</dbReference>
<evidence type="ECO:0000259" key="6">
    <source>
        <dbReference type="Pfam" id="PF01385"/>
    </source>
</evidence>
<evidence type="ECO:0000256" key="3">
    <source>
        <dbReference type="ARBA" id="ARBA00022578"/>
    </source>
</evidence>
<accession>A0A101IGU1</accession>
<dbReference type="GO" id="GO:0032196">
    <property type="term" value="P:transposition"/>
    <property type="evidence" value="ECO:0007669"/>
    <property type="project" value="UniProtKB-KW"/>
</dbReference>
<dbReference type="EMBL" id="LGFT01000027">
    <property type="protein sequence ID" value="KUK44357.1"/>
    <property type="molecule type" value="Genomic_DNA"/>
</dbReference>
<evidence type="ECO:0000256" key="5">
    <source>
        <dbReference type="ARBA" id="ARBA00023172"/>
    </source>
</evidence>
<name>A0A101IGU1_9EURY</name>
<dbReference type="InterPro" id="IPR001959">
    <property type="entry name" value="Transposase"/>
</dbReference>
<keyword evidence="4" id="KW-0238">DNA-binding</keyword>
<dbReference type="PATRIC" id="fig|301375.6.peg.1744"/>
<evidence type="ECO:0000313" key="9">
    <source>
        <dbReference type="EMBL" id="KUK94971.1"/>
    </source>
</evidence>
<protein>
    <submittedName>
        <fullName evidence="9">Transposase</fullName>
    </submittedName>
</protein>
<evidence type="ECO:0000256" key="2">
    <source>
        <dbReference type="ARBA" id="ARBA00011044"/>
    </source>
</evidence>
<feature type="domain" description="Cas12f1-like TNB" evidence="7">
    <location>
        <begin position="268"/>
        <end position="333"/>
    </location>
</feature>
<proteinExistence type="inferred from homology"/>
<dbReference type="Pfam" id="PF07282">
    <property type="entry name" value="Cas12f1-like_TNB"/>
    <property type="match status" value="1"/>
</dbReference>
<dbReference type="GO" id="GO:0003677">
    <property type="term" value="F:DNA binding"/>
    <property type="evidence" value="ECO:0007669"/>
    <property type="project" value="UniProtKB-KW"/>
</dbReference>
<evidence type="ECO:0000256" key="1">
    <source>
        <dbReference type="ARBA" id="ARBA00008761"/>
    </source>
</evidence>
<dbReference type="EMBL" id="LGHB01000040">
    <property type="protein sequence ID" value="KUK94971.1"/>
    <property type="molecule type" value="Genomic_DNA"/>
</dbReference>
<sequence length="349" mass="40360">MYRTLQIKLDRSNALIQTARIWNAACQDVIDYGFAAHDYNKTRLNRATYKDLREKYPTLPSALLQTARDQASDMLKRLRFKTKPFKKPLGAVRFDIRTMKVFLESGYCKLTTAFGRLRYDFQLPEYYKRYVGWKVTNAQLKITKNACYLNVQVEQPDPEPITGDRRLGVDLGINNIAVCSDNTFWESGHVKAVKGKCQYLRSKLQSKGTRSAKRKLQKLSGRERRFQKDVNHQIANWIVSKPYDIIALEDLTNIRNGNKNKKLGKWSFAELRSFVEYKAMAIGKNVITIDPRYTSQTCSRCGYQHKNNRIGRIFKCKSCGFQIDADLNASRNIATFSRSDRSRLQSTSQ</sequence>
<comment type="similarity">
    <text evidence="2">In the N-terminal section; belongs to the transposase 2 family.</text>
</comment>
<dbReference type="NCBIfam" id="NF040570">
    <property type="entry name" value="guided_TnpB"/>
    <property type="match status" value="1"/>
</dbReference>
<keyword evidence="3" id="KW-0815">Transposition</keyword>
<dbReference type="Proteomes" id="UP000053961">
    <property type="component" value="Unassembled WGS sequence"/>
</dbReference>
<dbReference type="InterPro" id="IPR010095">
    <property type="entry name" value="Cas12f1-like_TNB"/>
</dbReference>
<dbReference type="InterPro" id="IPR051399">
    <property type="entry name" value="RNA-guided_DNA_endo/Transpos"/>
</dbReference>
<evidence type="ECO:0000313" key="10">
    <source>
        <dbReference type="Proteomes" id="UP000053961"/>
    </source>
</evidence>
<dbReference type="Proteomes" id="UP000057043">
    <property type="component" value="Unassembled WGS sequence"/>
</dbReference>
<evidence type="ECO:0000313" key="11">
    <source>
        <dbReference type="Proteomes" id="UP000057043"/>
    </source>
</evidence>
<evidence type="ECO:0000256" key="4">
    <source>
        <dbReference type="ARBA" id="ARBA00023125"/>
    </source>
</evidence>
<dbReference type="PANTHER" id="PTHR30405">
    <property type="entry name" value="TRANSPOSASE"/>
    <property type="match status" value="1"/>
</dbReference>
<dbReference type="PANTHER" id="PTHR30405:SF11">
    <property type="entry name" value="RNA-GUIDED DNA ENDONUCLEASE RV2885C-RELATED"/>
    <property type="match status" value="1"/>
</dbReference>
<keyword evidence="5" id="KW-0233">DNA recombination</keyword>
<organism evidence="9 10">
    <name type="scientific">Methanothrix harundinacea</name>
    <dbReference type="NCBI Taxonomy" id="301375"/>
    <lineage>
        <taxon>Archaea</taxon>
        <taxon>Methanobacteriati</taxon>
        <taxon>Methanobacteriota</taxon>
        <taxon>Stenosarchaea group</taxon>
        <taxon>Methanomicrobia</taxon>
        <taxon>Methanotrichales</taxon>
        <taxon>Methanotrichaceae</taxon>
        <taxon>Methanothrix</taxon>
    </lineage>
</organism>
<feature type="domain" description="Probable transposase IS891/IS1136/IS1341" evidence="6">
    <location>
        <begin position="151"/>
        <end position="251"/>
    </location>
</feature>
<evidence type="ECO:0000313" key="8">
    <source>
        <dbReference type="EMBL" id="KUK44357.1"/>
    </source>
</evidence>
<comment type="caution">
    <text evidence="9">The sequence shown here is derived from an EMBL/GenBank/DDBJ whole genome shotgun (WGS) entry which is preliminary data.</text>
</comment>
<evidence type="ECO:0000259" key="7">
    <source>
        <dbReference type="Pfam" id="PF07282"/>
    </source>
</evidence>
<dbReference type="AlphaFoldDB" id="A0A101IGU1"/>
<comment type="similarity">
    <text evidence="1">In the C-terminal section; belongs to the transposase 35 family.</text>
</comment>